<reference evidence="11" key="2">
    <citation type="submission" date="2021-01" db="UniProtKB">
        <authorList>
            <consortium name="EnsemblMetazoa"/>
        </authorList>
    </citation>
    <scope>IDENTIFICATION</scope>
</reference>
<dbReference type="EnsemblMetazoa" id="XM_030982259">
    <property type="protein sequence ID" value="XP_030838119"/>
    <property type="gene ID" value="LOC115918542"/>
</dbReference>
<feature type="compositionally biased region" description="Polar residues" evidence="10">
    <location>
        <begin position="122"/>
        <end position="132"/>
    </location>
</feature>
<evidence type="ECO:0000256" key="10">
    <source>
        <dbReference type="SAM" id="MobiDB-lite"/>
    </source>
</evidence>
<dbReference type="GeneID" id="115918542"/>
<dbReference type="GO" id="GO:0001733">
    <property type="term" value="F:galactosylceramide sulfotransferase activity"/>
    <property type="evidence" value="ECO:0007669"/>
    <property type="project" value="InterPro"/>
</dbReference>
<evidence type="ECO:0000256" key="1">
    <source>
        <dbReference type="ARBA" id="ARBA00004323"/>
    </source>
</evidence>
<dbReference type="Gene3D" id="3.40.50.300">
    <property type="entry name" value="P-loop containing nucleotide triphosphate hydrolases"/>
    <property type="match status" value="1"/>
</dbReference>
<evidence type="ECO:0000256" key="4">
    <source>
        <dbReference type="ARBA" id="ARBA00022692"/>
    </source>
</evidence>
<accession>A0A7M7SXB0</accession>
<feature type="region of interest" description="Disordered" evidence="10">
    <location>
        <begin position="103"/>
        <end position="132"/>
    </location>
</feature>
<keyword evidence="3" id="KW-0808">Transferase</keyword>
<dbReference type="InterPro" id="IPR027417">
    <property type="entry name" value="P-loop_NTPase"/>
</dbReference>
<keyword evidence="5" id="KW-0735">Signal-anchor</keyword>
<reference evidence="12" key="1">
    <citation type="submission" date="2015-02" db="EMBL/GenBank/DDBJ databases">
        <title>Genome sequencing for Strongylocentrotus purpuratus.</title>
        <authorList>
            <person name="Murali S."/>
            <person name="Liu Y."/>
            <person name="Vee V."/>
            <person name="English A."/>
            <person name="Wang M."/>
            <person name="Skinner E."/>
            <person name="Han Y."/>
            <person name="Muzny D.M."/>
            <person name="Worley K.C."/>
            <person name="Gibbs R.A."/>
        </authorList>
    </citation>
    <scope>NUCLEOTIDE SEQUENCE</scope>
</reference>
<dbReference type="OrthoDB" id="514299at2759"/>
<dbReference type="InParanoid" id="A0A7M7SXB0"/>
<keyword evidence="8" id="KW-0472">Membrane</keyword>
<evidence type="ECO:0000256" key="5">
    <source>
        <dbReference type="ARBA" id="ARBA00022968"/>
    </source>
</evidence>
<dbReference type="Pfam" id="PF06990">
    <property type="entry name" value="Gal-3-0_sulfotr"/>
    <property type="match status" value="1"/>
</dbReference>
<dbReference type="GO" id="GO:0008146">
    <property type="term" value="F:sulfotransferase activity"/>
    <property type="evidence" value="ECO:0000318"/>
    <property type="project" value="GO_Central"/>
</dbReference>
<dbReference type="AlphaFoldDB" id="A0A7M7SXB0"/>
<dbReference type="RefSeq" id="XP_030838119.1">
    <property type="nucleotide sequence ID" value="XM_030982259.1"/>
</dbReference>
<keyword evidence="9" id="KW-0325">Glycoprotein</keyword>
<dbReference type="Proteomes" id="UP000007110">
    <property type="component" value="Unassembled WGS sequence"/>
</dbReference>
<dbReference type="PANTHER" id="PTHR14647">
    <property type="entry name" value="GALACTOSE-3-O-SULFOTRANSFERASE"/>
    <property type="match status" value="1"/>
</dbReference>
<dbReference type="GO" id="GO:0000139">
    <property type="term" value="C:Golgi membrane"/>
    <property type="evidence" value="ECO:0007669"/>
    <property type="project" value="UniProtKB-SubCell"/>
</dbReference>
<evidence type="ECO:0000256" key="8">
    <source>
        <dbReference type="ARBA" id="ARBA00023136"/>
    </source>
</evidence>
<evidence type="ECO:0000313" key="11">
    <source>
        <dbReference type="EnsemblMetazoa" id="XP_030838119"/>
    </source>
</evidence>
<dbReference type="OMA" id="VPHSCAP"/>
<dbReference type="GO" id="GO:0009247">
    <property type="term" value="P:glycolipid biosynthetic process"/>
    <property type="evidence" value="ECO:0007669"/>
    <property type="project" value="InterPro"/>
</dbReference>
<dbReference type="InterPro" id="IPR009729">
    <property type="entry name" value="Gal-3-0_sulfotransfrase"/>
</dbReference>
<evidence type="ECO:0000256" key="2">
    <source>
        <dbReference type="ARBA" id="ARBA00008124"/>
    </source>
</evidence>
<dbReference type="SUPFAM" id="SSF52540">
    <property type="entry name" value="P-loop containing nucleoside triphosphate hydrolases"/>
    <property type="match status" value="1"/>
</dbReference>
<evidence type="ECO:0000256" key="3">
    <source>
        <dbReference type="ARBA" id="ARBA00022679"/>
    </source>
</evidence>
<evidence type="ECO:0000313" key="12">
    <source>
        <dbReference type="Proteomes" id="UP000007110"/>
    </source>
</evidence>
<keyword evidence="6" id="KW-1133">Transmembrane helix</keyword>
<evidence type="ECO:0000256" key="6">
    <source>
        <dbReference type="ARBA" id="ARBA00022989"/>
    </source>
</evidence>
<sequence>MMRFWPRRRLIIAIIAACSLLVFVYLPWTNYNQASFVTTLIGGHRRLAVVDDQARDNPTSRRDRQISLSVIRNASRPIDWSNAVPKRKDDVISGVSLHQRRFGNSQQEKDGLVQGGPEKQYRSQSKYRNSQQKIKTELSRNLRDGKAIEVLSADPVRKDVSGNGGKCLPRHNVVFWKTHKCGSSTMQNMMFRHAIKNDLRLLLPPRTHLFDLIRRFNATRDVPRDFIERGKHFNMFAHHARFSAPDIATLMPRDSLYVTILRSPLTLYESIYSYLGLGKDFGNQTHLVKINTFLRNPNAFYNASDLNVHRRYARNPLLYDLGLEPKDMDSKTKIADTILEVQLRFHFVLISEYFDESLVLLKDLMCWDFSDIIYLKLNAREQIHKTSPYTANKIEKWNYGDMQLYQYFNDSFWKRVEAYGRTRMEQDVRTLRDLNARLMGRCVEEATNADDIEDQESQWHPEGINIVAYRLKASAVNDRTCRDIIKSEKPFTEEIRAKQGDYYFAPKGAEELKKWWHIEDESEKKAVKVLDAMLDRIHPQEKPP</sequence>
<protein>
    <submittedName>
        <fullName evidence="11">Uncharacterized protein</fullName>
    </submittedName>
</protein>
<name>A0A7M7SXB0_STRPU</name>
<dbReference type="PANTHER" id="PTHR14647:SF87">
    <property type="entry name" value="PUTATIVE-RELATED"/>
    <property type="match status" value="1"/>
</dbReference>
<keyword evidence="12" id="KW-1185">Reference proteome</keyword>
<dbReference type="KEGG" id="spu:115918542"/>
<evidence type="ECO:0000256" key="7">
    <source>
        <dbReference type="ARBA" id="ARBA00023034"/>
    </source>
</evidence>
<organism evidence="11 12">
    <name type="scientific">Strongylocentrotus purpuratus</name>
    <name type="common">Purple sea urchin</name>
    <dbReference type="NCBI Taxonomy" id="7668"/>
    <lineage>
        <taxon>Eukaryota</taxon>
        <taxon>Metazoa</taxon>
        <taxon>Echinodermata</taxon>
        <taxon>Eleutherozoa</taxon>
        <taxon>Echinozoa</taxon>
        <taxon>Echinoidea</taxon>
        <taxon>Euechinoidea</taxon>
        <taxon>Echinacea</taxon>
        <taxon>Camarodonta</taxon>
        <taxon>Echinidea</taxon>
        <taxon>Strongylocentrotidae</taxon>
        <taxon>Strongylocentrotus</taxon>
    </lineage>
</organism>
<evidence type="ECO:0000256" key="9">
    <source>
        <dbReference type="ARBA" id="ARBA00023180"/>
    </source>
</evidence>
<keyword evidence="7" id="KW-0333">Golgi apparatus</keyword>
<comment type="similarity">
    <text evidence="2">Belongs to the galactose-3-O-sulfotransferase family.</text>
</comment>
<comment type="subcellular location">
    <subcellularLocation>
        <location evidence="1">Golgi apparatus membrane</location>
        <topology evidence="1">Single-pass type II membrane protein</topology>
    </subcellularLocation>
</comment>
<proteinExistence type="inferred from homology"/>
<keyword evidence="4" id="KW-0812">Transmembrane</keyword>